<organism evidence="1 2">
    <name type="scientific">Sinorhizobium fredii (strain USDA 257)</name>
    <dbReference type="NCBI Taxonomy" id="1185652"/>
    <lineage>
        <taxon>Bacteria</taxon>
        <taxon>Pseudomonadati</taxon>
        <taxon>Pseudomonadota</taxon>
        <taxon>Alphaproteobacteria</taxon>
        <taxon>Hyphomicrobiales</taxon>
        <taxon>Rhizobiaceae</taxon>
        <taxon>Sinorhizobium/Ensifer group</taxon>
        <taxon>Sinorhizobium</taxon>
    </lineage>
</organism>
<dbReference type="EMBL" id="CP003563">
    <property type="protein sequence ID" value="AFL54568.1"/>
    <property type="molecule type" value="Genomic_DNA"/>
</dbReference>
<dbReference type="Proteomes" id="UP000006180">
    <property type="component" value="Chromosome"/>
</dbReference>
<proteinExistence type="predicted"/>
<evidence type="ECO:0000313" key="1">
    <source>
        <dbReference type="EMBL" id="AFL54568.1"/>
    </source>
</evidence>
<gene>
    <name evidence="1" type="ORF">USDA257_c60660</name>
</gene>
<name>I3XFB2_SINF2</name>
<dbReference type="KEGG" id="sfd:USDA257_c60660"/>
<accession>I3XFB2</accession>
<dbReference type="PATRIC" id="fig|1185652.3.peg.6297"/>
<reference evidence="1 2" key="1">
    <citation type="journal article" date="2012" name="J. Bacteriol.">
        <title>Complete genome sequence of the broad-host-range strain Sinorhizobium fredii USDA257.</title>
        <authorList>
            <person name="Schuldes J."/>
            <person name="Rodriguez Orbegoso M."/>
            <person name="Schmeisser C."/>
            <person name="Krishnan H.B."/>
            <person name="Daniel R."/>
            <person name="Streit W.R."/>
        </authorList>
    </citation>
    <scope>NUCLEOTIDE SEQUENCE [LARGE SCALE GENOMIC DNA]</scope>
    <source>
        <strain evidence="1 2">USDA 257</strain>
    </source>
</reference>
<dbReference type="AlphaFoldDB" id="I3XFB2"/>
<evidence type="ECO:0000313" key="2">
    <source>
        <dbReference type="Proteomes" id="UP000006180"/>
    </source>
</evidence>
<protein>
    <submittedName>
        <fullName evidence="1">Uncharacterized protein</fullName>
    </submittedName>
</protein>
<sequence>MSGLVVACAGPSSGEAIGPPMSAPIADGSRGSVSQAHGATASAMMAIAIAKIRI</sequence>
<dbReference type="HOGENOM" id="CLU_3048033_0_0_5"/>